<dbReference type="PANTHER" id="PTHR46344">
    <property type="entry name" value="OS02G0202900 PROTEIN"/>
    <property type="match status" value="1"/>
</dbReference>
<dbReference type="PANTHER" id="PTHR46344:SF27">
    <property type="entry name" value="KELCH REPEAT SUPERFAMILY PROTEIN"/>
    <property type="match status" value="1"/>
</dbReference>
<comment type="similarity">
    <text evidence="1">Belongs to the TRAFAC class TrmE-Era-EngA-EngB-Septin-like GTPase superfamily. AIG1/Toc34/Toc159-like paraseptin GTPase family. IAN subfamily.</text>
</comment>
<feature type="transmembrane region" description="Helical" evidence="5">
    <location>
        <begin position="659"/>
        <end position="680"/>
    </location>
</feature>
<evidence type="ECO:0000259" key="6">
    <source>
        <dbReference type="Pfam" id="PF04548"/>
    </source>
</evidence>
<feature type="domain" description="AIG1-type G" evidence="6">
    <location>
        <begin position="62"/>
        <end position="207"/>
    </location>
</feature>
<proteinExistence type="inferred from homology"/>
<dbReference type="SUPFAM" id="SSF52540">
    <property type="entry name" value="P-loop containing nucleoside triphosphate hydrolases"/>
    <property type="match status" value="1"/>
</dbReference>
<dbReference type="AlphaFoldDB" id="A0A815DQT2"/>
<dbReference type="Gene3D" id="3.40.50.300">
    <property type="entry name" value="P-loop containing nucleotide triphosphate hydrolases"/>
    <property type="match status" value="1"/>
</dbReference>
<evidence type="ECO:0000256" key="3">
    <source>
        <dbReference type="ARBA" id="ARBA00022737"/>
    </source>
</evidence>
<keyword evidence="5" id="KW-0812">Transmembrane</keyword>
<keyword evidence="8" id="KW-1185">Reference proteome</keyword>
<keyword evidence="4" id="KW-0547">Nucleotide-binding</keyword>
<dbReference type="InterPro" id="IPR027417">
    <property type="entry name" value="P-loop_NTPase"/>
</dbReference>
<organism evidence="7 8">
    <name type="scientific">Adineta ricciae</name>
    <name type="common">Rotifer</name>
    <dbReference type="NCBI Taxonomy" id="249248"/>
    <lineage>
        <taxon>Eukaryota</taxon>
        <taxon>Metazoa</taxon>
        <taxon>Spiralia</taxon>
        <taxon>Gnathifera</taxon>
        <taxon>Rotifera</taxon>
        <taxon>Eurotatoria</taxon>
        <taxon>Bdelloidea</taxon>
        <taxon>Adinetida</taxon>
        <taxon>Adinetidae</taxon>
        <taxon>Adineta</taxon>
    </lineage>
</organism>
<comment type="caution">
    <text evidence="7">The sequence shown here is derived from an EMBL/GenBank/DDBJ whole genome shotgun (WGS) entry which is preliminary data.</text>
</comment>
<dbReference type="SMART" id="SM00612">
    <property type="entry name" value="Kelch"/>
    <property type="match status" value="6"/>
</dbReference>
<sequence>MNLPRSTIDHHDDGKEELPSLIYCLLDYKSSHTGFSETKPPCFKSFTITTDPTNPAAIVYLLNIIDIPGLKEIRRQTMETRTDDELLSDIDAFIRHYFDRLHCLCFVAEASRVHQKDLEIFEKLMNFFDPKLSAYSMLILTSADKYTNEKLEEFKNDIRDHQLSKRIYNYCKLGIYYHGIPNYDDLDTYADRQDMLQKILVIKQQHVRPMTKMLIAKLIQCSQHSMQLRPVNNNPLINEPTLLSETDNRHGGSTQSYAAAIVLSTIAGVTTTELFCSRAYNNSQLEFLNTLAQKFEHTSPVNLEVFPNAMDKHGFCDKIQHSFKRILGFVIDAIGSLLEVVNAETGKSFTDKCAGCIEEDSNTNQVVAMKGILEKYLKQEELKQREILRSVEQEKAKIRWSILRADKLKPYLISAITLINLIMTVITHKNTRNIFIQQRKVMNETKALLEQSAPLLNDYYKEAKELMESLKSIDKQELDTSVRLSARVPFMLHLLLHSQKKLERMKSQLELIASKLCSQKNVHTAGTHSTTICTLYNTATIRGRKASLWYMAGIAVGLFMLTANGVSIYKCKKDSEVLLQSIKETEELIANADKSIKFFMRIICYGVITMDTKLAMKNDDNRVNDFHSTDNNKLQKEITPSETISYIGVRTSKQRWLRCFMAVAVLIGVIVPFIPIIIAVTNKTNMTKISTRETTTTTTTTTATTTTTTTITTATMPTTTAEPVWIIKGNMNNSRASHTASVLPNGCVIVVGGSADGIYLHTAELYDPLNDIWSYAGQISVAREDHTTSTLNNQKILVSGGYNGVAVRNVDLYDPSTSIWTSVTNMNVARQDHRAVTILNGNVLVIGGYHSDTLKSAELYDVLTNTWTTVADLNYAREDLSASVLNNGTVLIAGGMKSNSLDSAELYDPLTNMWTVTGNLNMARSHHTASVLQDGKVLVAGGQNKGYRLNSAELYDSLTGIWTLTGNMNSIRCCHTASVLPNGKVLVTGGYSRSIYLDTTEIYDPLTGIWTTGPTMNFSRRFHTASVLKSGKVLVTGGESPPSLKSTELY</sequence>
<dbReference type="InterPro" id="IPR006652">
    <property type="entry name" value="Kelch_1"/>
</dbReference>
<keyword evidence="5" id="KW-0472">Membrane</keyword>
<dbReference type="InterPro" id="IPR037293">
    <property type="entry name" value="Gal_Oxidase_central_sf"/>
</dbReference>
<evidence type="ECO:0000313" key="7">
    <source>
        <dbReference type="EMBL" id="CAF1300134.1"/>
    </source>
</evidence>
<keyword evidence="3" id="KW-0677">Repeat</keyword>
<protein>
    <recommendedName>
        <fullName evidence="6">AIG1-type G domain-containing protein</fullName>
    </recommendedName>
</protein>
<keyword evidence="5" id="KW-1133">Transmembrane helix</keyword>
<evidence type="ECO:0000256" key="4">
    <source>
        <dbReference type="ARBA" id="ARBA00022741"/>
    </source>
</evidence>
<evidence type="ECO:0000256" key="1">
    <source>
        <dbReference type="ARBA" id="ARBA00008535"/>
    </source>
</evidence>
<name>A0A815DQT2_ADIRI</name>
<dbReference type="GO" id="GO:0005525">
    <property type="term" value="F:GTP binding"/>
    <property type="evidence" value="ECO:0007669"/>
    <property type="project" value="InterPro"/>
</dbReference>
<keyword evidence="2" id="KW-0880">Kelch repeat</keyword>
<feature type="transmembrane region" description="Helical" evidence="5">
    <location>
        <begin position="548"/>
        <end position="569"/>
    </location>
</feature>
<reference evidence="7" key="1">
    <citation type="submission" date="2021-02" db="EMBL/GenBank/DDBJ databases">
        <authorList>
            <person name="Nowell W R."/>
        </authorList>
    </citation>
    <scope>NUCLEOTIDE SEQUENCE</scope>
</reference>
<evidence type="ECO:0000256" key="5">
    <source>
        <dbReference type="SAM" id="Phobius"/>
    </source>
</evidence>
<dbReference type="Pfam" id="PF01344">
    <property type="entry name" value="Kelch_1"/>
    <property type="match status" value="2"/>
</dbReference>
<evidence type="ECO:0000256" key="2">
    <source>
        <dbReference type="ARBA" id="ARBA00022441"/>
    </source>
</evidence>
<dbReference type="SUPFAM" id="SSF117281">
    <property type="entry name" value="Kelch motif"/>
    <property type="match status" value="2"/>
</dbReference>
<dbReference type="InterPro" id="IPR015915">
    <property type="entry name" value="Kelch-typ_b-propeller"/>
</dbReference>
<gene>
    <name evidence="7" type="ORF">XAT740_LOCUS28816</name>
</gene>
<dbReference type="EMBL" id="CAJNOR010002479">
    <property type="protein sequence ID" value="CAF1300134.1"/>
    <property type="molecule type" value="Genomic_DNA"/>
</dbReference>
<evidence type="ECO:0000313" key="8">
    <source>
        <dbReference type="Proteomes" id="UP000663828"/>
    </source>
</evidence>
<dbReference type="Gene3D" id="2.130.10.80">
    <property type="entry name" value="Galactose oxidase/kelch, beta-propeller"/>
    <property type="match status" value="4"/>
</dbReference>
<dbReference type="Proteomes" id="UP000663828">
    <property type="component" value="Unassembled WGS sequence"/>
</dbReference>
<dbReference type="Pfam" id="PF24681">
    <property type="entry name" value="Kelch_KLHDC2_KLHL20_DRC7"/>
    <property type="match status" value="1"/>
</dbReference>
<dbReference type="InterPro" id="IPR006703">
    <property type="entry name" value="G_AIG1"/>
</dbReference>
<dbReference type="Pfam" id="PF04548">
    <property type="entry name" value="AIG1"/>
    <property type="match status" value="1"/>
</dbReference>
<accession>A0A815DQT2</accession>